<gene>
    <name evidence="1" type="ORF">AB5J48_29370</name>
</gene>
<dbReference type="AlphaFoldDB" id="A0AB39NWW8"/>
<organism evidence="1">
    <name type="scientific">Streptomyces sp. R17</name>
    <dbReference type="NCBI Taxonomy" id="3238626"/>
    <lineage>
        <taxon>Bacteria</taxon>
        <taxon>Bacillati</taxon>
        <taxon>Actinomycetota</taxon>
        <taxon>Actinomycetes</taxon>
        <taxon>Kitasatosporales</taxon>
        <taxon>Streptomycetaceae</taxon>
        <taxon>Streptomyces</taxon>
    </lineage>
</organism>
<sequence length="128" mass="14093">MAESPVEITTRLSMADAADAFRDAMRVSWWHETVTGAGTTFEQPRGSAFDTLAEDPPDFAVLALLGGRGAEIQKSAVHMYMWDRGGHREIMLGVGRNIGSFGIKANRKIRRYVDTLADLDPSMEYSGI</sequence>
<accession>A0AB39NWW8</accession>
<reference evidence="1" key="1">
    <citation type="submission" date="2024-07" db="EMBL/GenBank/DDBJ databases">
        <authorList>
            <person name="Yu S.T."/>
        </authorList>
    </citation>
    <scope>NUCLEOTIDE SEQUENCE</scope>
    <source>
        <strain evidence="1">R17</strain>
    </source>
</reference>
<dbReference type="RefSeq" id="WP_369153174.1">
    <property type="nucleotide sequence ID" value="NZ_CP163433.1"/>
</dbReference>
<protein>
    <submittedName>
        <fullName evidence="1">Uncharacterized protein</fullName>
    </submittedName>
</protein>
<name>A0AB39NWW8_9ACTN</name>
<evidence type="ECO:0000313" key="1">
    <source>
        <dbReference type="EMBL" id="XDQ21993.1"/>
    </source>
</evidence>
<proteinExistence type="predicted"/>
<dbReference type="EMBL" id="CP163433">
    <property type="protein sequence ID" value="XDQ21993.1"/>
    <property type="molecule type" value="Genomic_DNA"/>
</dbReference>